<evidence type="ECO:0000256" key="2">
    <source>
        <dbReference type="SAM" id="Phobius"/>
    </source>
</evidence>
<gene>
    <name evidence="4" type="ORF">HNQ66_000774</name>
</gene>
<dbReference type="Pfam" id="PF13807">
    <property type="entry name" value="GNVR"/>
    <property type="match status" value="1"/>
</dbReference>
<comment type="caution">
    <text evidence="4">The sequence shown here is derived from an EMBL/GenBank/DDBJ whole genome shotgun (WGS) entry which is preliminary data.</text>
</comment>
<organism evidence="4 5">
    <name type="scientific">Shinella fusca</name>
    <dbReference type="NCBI Taxonomy" id="544480"/>
    <lineage>
        <taxon>Bacteria</taxon>
        <taxon>Pseudomonadati</taxon>
        <taxon>Pseudomonadota</taxon>
        <taxon>Alphaproteobacteria</taxon>
        <taxon>Hyphomicrobiales</taxon>
        <taxon>Rhizobiaceae</taxon>
        <taxon>Shinella</taxon>
    </lineage>
</organism>
<accession>A0A7W8DU02</accession>
<keyword evidence="2" id="KW-0812">Transmembrane</keyword>
<dbReference type="GO" id="GO:0005886">
    <property type="term" value="C:plasma membrane"/>
    <property type="evidence" value="ECO:0007669"/>
    <property type="project" value="TreeGrafter"/>
</dbReference>
<dbReference type="Gene3D" id="3.40.50.300">
    <property type="entry name" value="P-loop containing nucleotide triphosphate hydrolases"/>
    <property type="match status" value="1"/>
</dbReference>
<feature type="domain" description="Tyrosine-protein kinase G-rich" evidence="3">
    <location>
        <begin position="401"/>
        <end position="467"/>
    </location>
</feature>
<feature type="coiled-coil region" evidence="1">
    <location>
        <begin position="338"/>
        <end position="425"/>
    </location>
</feature>
<dbReference type="GO" id="GO:0004713">
    <property type="term" value="F:protein tyrosine kinase activity"/>
    <property type="evidence" value="ECO:0007669"/>
    <property type="project" value="TreeGrafter"/>
</dbReference>
<evidence type="ECO:0000313" key="5">
    <source>
        <dbReference type="Proteomes" id="UP000535406"/>
    </source>
</evidence>
<keyword evidence="2" id="KW-1133">Transmembrane helix</keyword>
<dbReference type="EMBL" id="JACHIK010000002">
    <property type="protein sequence ID" value="MBB5041391.1"/>
    <property type="molecule type" value="Genomic_DNA"/>
</dbReference>
<dbReference type="InterPro" id="IPR027417">
    <property type="entry name" value="P-loop_NTPase"/>
</dbReference>
<evidence type="ECO:0000259" key="3">
    <source>
        <dbReference type="Pfam" id="PF13807"/>
    </source>
</evidence>
<keyword evidence="1" id="KW-0175">Coiled coil</keyword>
<dbReference type="SUPFAM" id="SSF52540">
    <property type="entry name" value="P-loop containing nucleoside triphosphate hydrolases"/>
    <property type="match status" value="1"/>
</dbReference>
<dbReference type="AlphaFoldDB" id="A0A7W8DU02"/>
<name>A0A7W8DU02_9HYPH</name>
<proteinExistence type="predicted"/>
<protein>
    <submittedName>
        <fullName evidence="4">Uncharacterized protein involved in exopolysaccharide biosynthesis</fullName>
    </submittedName>
</protein>
<evidence type="ECO:0000313" key="4">
    <source>
        <dbReference type="EMBL" id="MBB5041391.1"/>
    </source>
</evidence>
<sequence>MLTKALQTTDLRRSAMCPPANSRQKADDVMAETRNTMERHLFNAAPFLMRTGVVGSLWRHRLMFVVIFLAIVLLSLVTAIVLPARYLATGMVIVAEGDPATRTSDVWAQKQGDPADLESQIMILRSSRLMKLALSQPGALDAAMEVCSSSSAGCESLRNDTAQLADKVADRYSVGAVGRSRVLSISYTSASPDNAMTMANALVTAYLNDQRGTESNSREVAAKWLWQEVTDLDKEIRDQVAKIESFRRQNGLVQGATASISSESLTSASQQLAAAEQAKAQAQARLDAIRDMKNGRDASASQMALDSRTVADLKQQIATVGNQLAASSAVLGTLHPQRRMLEASLSLLKQQLANEIERISVSAQKDFETASNLVTTLRKEVDKAKDNAANARTDESSIEGMVRDVEAKRQLYAQLYQRASELESERRSLTGGTRLVSLAEKPTRPYFPKKTPMVAAGLALGLFLAAASCVLWDRIRNGFGQLDHEDDASEPRRDDDVLKPEPLEIIGSLPDLPAIGLAGGAGDDLLAILRRSMCAVGFQQGVKEFATDLFDASAGRPLLVLPAEGGSRDAAFLTLAAGQVLAKKGHNVLAVECGSAAREFADAFKLPNREPTLCDVMTGAARLPAGISRTSTPGFHVMAGDNETLGLLESGDIAELETLIGWAKVYDLVLFTGPALLDPRSHEALRSLAEMELGTVVCIDRGDAQETRRANAETTLARLGLRSAGAVLVPALGKDDRAMRAFARGRKAT</sequence>
<keyword evidence="2" id="KW-0472">Membrane</keyword>
<evidence type="ECO:0000256" key="1">
    <source>
        <dbReference type="SAM" id="Coils"/>
    </source>
</evidence>
<dbReference type="InterPro" id="IPR050445">
    <property type="entry name" value="Bact_polysacc_biosynth/exp"/>
</dbReference>
<dbReference type="PANTHER" id="PTHR32309">
    <property type="entry name" value="TYROSINE-PROTEIN KINASE"/>
    <property type="match status" value="1"/>
</dbReference>
<reference evidence="4 5" key="1">
    <citation type="submission" date="2020-08" db="EMBL/GenBank/DDBJ databases">
        <title>Genomic Encyclopedia of Type Strains, Phase IV (KMG-IV): sequencing the most valuable type-strain genomes for metagenomic binning, comparative biology and taxonomic classification.</title>
        <authorList>
            <person name="Goeker M."/>
        </authorList>
    </citation>
    <scope>NUCLEOTIDE SEQUENCE [LARGE SCALE GENOMIC DNA]</scope>
    <source>
        <strain evidence="4 5">DSM 21319</strain>
    </source>
</reference>
<dbReference type="Proteomes" id="UP000535406">
    <property type="component" value="Unassembled WGS sequence"/>
</dbReference>
<keyword evidence="5" id="KW-1185">Reference proteome</keyword>
<dbReference type="InterPro" id="IPR032807">
    <property type="entry name" value="GNVR"/>
</dbReference>
<feature type="coiled-coil region" evidence="1">
    <location>
        <begin position="229"/>
        <end position="292"/>
    </location>
</feature>
<dbReference type="RefSeq" id="WP_184141065.1">
    <property type="nucleotide sequence ID" value="NZ_JACHIK010000002.1"/>
</dbReference>
<feature type="transmembrane region" description="Helical" evidence="2">
    <location>
        <begin position="62"/>
        <end position="82"/>
    </location>
</feature>
<dbReference type="PANTHER" id="PTHR32309:SF13">
    <property type="entry name" value="FERRIC ENTEROBACTIN TRANSPORT PROTEIN FEPE"/>
    <property type="match status" value="1"/>
</dbReference>